<dbReference type="AlphaFoldDB" id="A0A5A7PEI1"/>
<gene>
    <name evidence="1" type="ORF">STAS_06672</name>
</gene>
<name>A0A5A7PEI1_STRAF</name>
<organism evidence="1 2">
    <name type="scientific">Striga asiatica</name>
    <name type="common">Asiatic witchweed</name>
    <name type="synonym">Buchnera asiatica</name>
    <dbReference type="NCBI Taxonomy" id="4170"/>
    <lineage>
        <taxon>Eukaryota</taxon>
        <taxon>Viridiplantae</taxon>
        <taxon>Streptophyta</taxon>
        <taxon>Embryophyta</taxon>
        <taxon>Tracheophyta</taxon>
        <taxon>Spermatophyta</taxon>
        <taxon>Magnoliopsida</taxon>
        <taxon>eudicotyledons</taxon>
        <taxon>Gunneridae</taxon>
        <taxon>Pentapetalae</taxon>
        <taxon>asterids</taxon>
        <taxon>lamiids</taxon>
        <taxon>Lamiales</taxon>
        <taxon>Orobanchaceae</taxon>
        <taxon>Buchnereae</taxon>
        <taxon>Striga</taxon>
    </lineage>
</organism>
<dbReference type="EMBL" id="BKCP01004383">
    <property type="protein sequence ID" value="GER30717.1"/>
    <property type="molecule type" value="Genomic_DNA"/>
</dbReference>
<comment type="caution">
    <text evidence="1">The sequence shown here is derived from an EMBL/GenBank/DDBJ whole genome shotgun (WGS) entry which is preliminary data.</text>
</comment>
<evidence type="ECO:0000313" key="2">
    <source>
        <dbReference type="Proteomes" id="UP000325081"/>
    </source>
</evidence>
<evidence type="ECO:0000313" key="1">
    <source>
        <dbReference type="EMBL" id="GER30717.1"/>
    </source>
</evidence>
<sequence length="315" mass="34984">MSSSAELIAKLQVAADQRIDEPSLQILETFATERDARRVLAVSAKASGSVWRSVISLAVLVSYLVRPTRAASMHCGIHSPVRTRRTINSDRGHARQGKQTCEDFGRQRVDRQGVARTRDCDWAACGGARSSRHCVRLGAAVGDFRRQLAAEGGGWARHKHLDGLADDWFFRYKFVSSPHVLNSKFLPNHVMEATMTPLITWDLPTKQVTQELNAVEKMEYTIGALGRALCSQAASMNNIRRMTSGFAKLKVKHELCEGKINSLQEEHSAFQGLKLKATEMEGEIGKAKRKAQSIMATEVDDEELDELALLLDPRN</sequence>
<accession>A0A5A7PEI1</accession>
<keyword evidence="2" id="KW-1185">Reference proteome</keyword>
<dbReference type="Proteomes" id="UP000325081">
    <property type="component" value="Unassembled WGS sequence"/>
</dbReference>
<proteinExistence type="predicted"/>
<protein>
    <submittedName>
        <fullName evidence="1">RNA-binding (RRM/RBD/RNP motifs) family protein</fullName>
    </submittedName>
</protein>
<reference evidence="2" key="1">
    <citation type="journal article" date="2019" name="Curr. Biol.">
        <title>Genome Sequence of Striga asiatica Provides Insight into the Evolution of Plant Parasitism.</title>
        <authorList>
            <person name="Yoshida S."/>
            <person name="Kim S."/>
            <person name="Wafula E.K."/>
            <person name="Tanskanen J."/>
            <person name="Kim Y.M."/>
            <person name="Honaas L."/>
            <person name="Yang Z."/>
            <person name="Spallek T."/>
            <person name="Conn C.E."/>
            <person name="Ichihashi Y."/>
            <person name="Cheong K."/>
            <person name="Cui S."/>
            <person name="Der J.P."/>
            <person name="Gundlach H."/>
            <person name="Jiao Y."/>
            <person name="Hori C."/>
            <person name="Ishida J.K."/>
            <person name="Kasahara H."/>
            <person name="Kiba T."/>
            <person name="Kim M.S."/>
            <person name="Koo N."/>
            <person name="Laohavisit A."/>
            <person name="Lee Y.H."/>
            <person name="Lumba S."/>
            <person name="McCourt P."/>
            <person name="Mortimer J.C."/>
            <person name="Mutuku J.M."/>
            <person name="Nomura T."/>
            <person name="Sasaki-Sekimoto Y."/>
            <person name="Seto Y."/>
            <person name="Wang Y."/>
            <person name="Wakatake T."/>
            <person name="Sakakibara H."/>
            <person name="Demura T."/>
            <person name="Yamaguchi S."/>
            <person name="Yoneyama K."/>
            <person name="Manabe R.I."/>
            <person name="Nelson D.C."/>
            <person name="Schulman A.H."/>
            <person name="Timko M.P."/>
            <person name="dePamphilis C.W."/>
            <person name="Choi D."/>
            <person name="Shirasu K."/>
        </authorList>
    </citation>
    <scope>NUCLEOTIDE SEQUENCE [LARGE SCALE GENOMIC DNA]</scope>
    <source>
        <strain evidence="2">cv. UVA1</strain>
    </source>
</reference>